<accession>A0A1M7KBP6</accession>
<evidence type="ECO:0000256" key="1">
    <source>
        <dbReference type="SAM" id="Phobius"/>
    </source>
</evidence>
<keyword evidence="1" id="KW-0472">Membrane</keyword>
<dbReference type="Proteomes" id="UP000184038">
    <property type="component" value="Unassembled WGS sequence"/>
</dbReference>
<dbReference type="EMBL" id="FRCP01000013">
    <property type="protein sequence ID" value="SHM62719.1"/>
    <property type="molecule type" value="Genomic_DNA"/>
</dbReference>
<keyword evidence="3" id="KW-1185">Reference proteome</keyword>
<keyword evidence="1" id="KW-1133">Transmembrane helix</keyword>
<evidence type="ECO:0000313" key="3">
    <source>
        <dbReference type="Proteomes" id="UP000184038"/>
    </source>
</evidence>
<evidence type="ECO:0000313" key="2">
    <source>
        <dbReference type="EMBL" id="SHM62719.1"/>
    </source>
</evidence>
<reference evidence="2 3" key="1">
    <citation type="submission" date="2016-11" db="EMBL/GenBank/DDBJ databases">
        <authorList>
            <person name="Jaros S."/>
            <person name="Januszkiewicz K."/>
            <person name="Wedrychowicz H."/>
        </authorList>
    </citation>
    <scope>NUCLEOTIDE SEQUENCE [LARGE SCALE GENOMIC DNA]</scope>
    <source>
        <strain evidence="2 3">DSM 15930</strain>
    </source>
</reference>
<protein>
    <recommendedName>
        <fullName evidence="4">Oxaloacetate decarboxylase, gamma chain</fullName>
    </recommendedName>
</protein>
<proteinExistence type="predicted"/>
<evidence type="ECO:0008006" key="4">
    <source>
        <dbReference type="Google" id="ProtNLM"/>
    </source>
</evidence>
<sequence>MSSMSTIASFLLIPQILFFMLIVYLIILAIKALRIYIDKNK</sequence>
<dbReference type="AlphaFoldDB" id="A0A1M7KBP6"/>
<organism evidence="2 3">
    <name type="scientific">Anaerosporobacter mobilis DSM 15930</name>
    <dbReference type="NCBI Taxonomy" id="1120996"/>
    <lineage>
        <taxon>Bacteria</taxon>
        <taxon>Bacillati</taxon>
        <taxon>Bacillota</taxon>
        <taxon>Clostridia</taxon>
        <taxon>Lachnospirales</taxon>
        <taxon>Lachnospiraceae</taxon>
        <taxon>Anaerosporobacter</taxon>
    </lineage>
</organism>
<gene>
    <name evidence="2" type="ORF">SAMN02746066_02656</name>
</gene>
<keyword evidence="1" id="KW-0812">Transmembrane</keyword>
<feature type="transmembrane region" description="Helical" evidence="1">
    <location>
        <begin position="12"/>
        <end position="33"/>
    </location>
</feature>
<name>A0A1M7KBP6_9FIRM</name>